<sequence>MSGMTKYVTTPEEKYECYECGVSCARRELVNDASCPNCKTDFMSFMNINGEVTSLRLVISRES</sequence>
<name>A0A0F9JGR1_9ZZZZ</name>
<evidence type="ECO:0000313" key="1">
    <source>
        <dbReference type="EMBL" id="KKM04966.1"/>
    </source>
</evidence>
<reference evidence="1" key="1">
    <citation type="journal article" date="2015" name="Nature">
        <title>Complex archaea that bridge the gap between prokaryotes and eukaryotes.</title>
        <authorList>
            <person name="Spang A."/>
            <person name="Saw J.H."/>
            <person name="Jorgensen S.L."/>
            <person name="Zaremba-Niedzwiedzka K."/>
            <person name="Martijn J."/>
            <person name="Lind A.E."/>
            <person name="van Eijk R."/>
            <person name="Schleper C."/>
            <person name="Guy L."/>
            <person name="Ettema T.J."/>
        </authorList>
    </citation>
    <scope>NUCLEOTIDE SEQUENCE</scope>
</reference>
<protein>
    <submittedName>
        <fullName evidence="1">Uncharacterized protein</fullName>
    </submittedName>
</protein>
<proteinExistence type="predicted"/>
<organism evidence="1">
    <name type="scientific">marine sediment metagenome</name>
    <dbReference type="NCBI Taxonomy" id="412755"/>
    <lineage>
        <taxon>unclassified sequences</taxon>
        <taxon>metagenomes</taxon>
        <taxon>ecological metagenomes</taxon>
    </lineage>
</organism>
<gene>
    <name evidence="1" type="ORF">LCGC14_1758870</name>
</gene>
<comment type="caution">
    <text evidence="1">The sequence shown here is derived from an EMBL/GenBank/DDBJ whole genome shotgun (WGS) entry which is preliminary data.</text>
</comment>
<dbReference type="EMBL" id="LAZR01016333">
    <property type="protein sequence ID" value="KKM04966.1"/>
    <property type="molecule type" value="Genomic_DNA"/>
</dbReference>
<accession>A0A0F9JGR1</accession>
<dbReference type="AlphaFoldDB" id="A0A0F9JGR1"/>